<reference evidence="1 2" key="1">
    <citation type="journal article" date="2013" name="Genome Biol. Evol.">
        <title>Phylogenetic diversity of the enteric pathogen Salmonella enterica subsp. enterica inferred from genome-wide reference-free SNP characters.</title>
        <authorList>
            <person name="Timme R.E."/>
            <person name="Pettengill J.B."/>
            <person name="Allard M.W."/>
            <person name="Strain E."/>
            <person name="Barrangou R."/>
            <person name="Wehnes C."/>
            <person name="Van Kessel J.S."/>
            <person name="Karns J.S."/>
            <person name="Musser S.M."/>
            <person name="Brown E.W."/>
        </authorList>
    </citation>
    <scope>NUCLEOTIDE SEQUENCE [LARGE SCALE GENOMIC DNA]</scope>
    <source>
        <strain evidence="1 2">1121</strain>
    </source>
</reference>
<name>V1H4Y4_SALER</name>
<protein>
    <submittedName>
        <fullName evidence="1">Uncharacterized protein</fullName>
    </submittedName>
</protein>
<sequence>MNDFAPVFKTARAYLAAQIDNSLIFSSTNH</sequence>
<dbReference type="AlphaFoldDB" id="V1H4Y4"/>
<dbReference type="Proteomes" id="UP000017304">
    <property type="component" value="Unassembled WGS sequence"/>
</dbReference>
<dbReference type="STRING" id="1173950.SEI61121_02780"/>
<organism evidence="1 2">
    <name type="scientific">Salmonella enterica subsp. indica serovar 6,14,25:z10:1,(2),7 str. 1121</name>
    <dbReference type="NCBI Taxonomy" id="1173950"/>
    <lineage>
        <taxon>Bacteria</taxon>
        <taxon>Pseudomonadati</taxon>
        <taxon>Pseudomonadota</taxon>
        <taxon>Gammaproteobacteria</taxon>
        <taxon>Enterobacterales</taxon>
        <taxon>Enterobacteriaceae</taxon>
        <taxon>Salmonella</taxon>
    </lineage>
</organism>
<comment type="caution">
    <text evidence="1">The sequence shown here is derived from an EMBL/GenBank/DDBJ whole genome shotgun (WGS) entry which is preliminary data.</text>
</comment>
<gene>
    <name evidence="1" type="ORF">SEI61121_02780</name>
</gene>
<accession>V1H4Y4</accession>
<proteinExistence type="predicted"/>
<dbReference type="EMBL" id="AOXI01000004">
    <property type="protein sequence ID" value="ESE87683.1"/>
    <property type="molecule type" value="Genomic_DNA"/>
</dbReference>
<evidence type="ECO:0000313" key="2">
    <source>
        <dbReference type="Proteomes" id="UP000017304"/>
    </source>
</evidence>
<evidence type="ECO:0000313" key="1">
    <source>
        <dbReference type="EMBL" id="ESE87683.1"/>
    </source>
</evidence>